<dbReference type="PROSITE" id="PS00237">
    <property type="entry name" value="G_PROTEIN_RECEP_F1_1"/>
    <property type="match status" value="1"/>
</dbReference>
<dbReference type="PROSITE" id="PS50262">
    <property type="entry name" value="G_PROTEIN_RECEP_F1_2"/>
    <property type="match status" value="1"/>
</dbReference>
<keyword evidence="3 9" id="KW-1133">Transmembrane helix</keyword>
<comment type="similarity">
    <text evidence="8">Belongs to the G-protein coupled receptor 1 family.</text>
</comment>
<dbReference type="PANTHER" id="PTHR24243:SF224">
    <property type="entry name" value="G-PROTEIN COUPLED RECEPTOR 19-RELATED"/>
    <property type="match status" value="1"/>
</dbReference>
<dbReference type="InterPro" id="IPR017452">
    <property type="entry name" value="GPCR_Rhodpsn_7TM"/>
</dbReference>
<gene>
    <name evidence="11" type="ORF">MCOR_16211</name>
</gene>
<keyword evidence="4 8" id="KW-0297">G-protein coupled receptor</keyword>
<feature type="transmembrane region" description="Helical" evidence="9">
    <location>
        <begin position="81"/>
        <end position="101"/>
    </location>
</feature>
<comment type="subcellular location">
    <subcellularLocation>
        <location evidence="1">Membrane</location>
        <topology evidence="1">Multi-pass membrane protein</topology>
    </subcellularLocation>
</comment>
<keyword evidence="6 8" id="KW-0675">Receptor</keyword>
<protein>
    <recommendedName>
        <fullName evidence="10">G-protein coupled receptors family 1 profile domain-containing protein</fullName>
    </recommendedName>
</protein>
<dbReference type="InterPro" id="IPR000276">
    <property type="entry name" value="GPCR_Rhodpsn"/>
</dbReference>
<name>A0A6J8B9L8_MYTCO</name>
<keyword evidence="7 8" id="KW-0807">Transducer</keyword>
<feature type="domain" description="G-protein coupled receptors family 1 profile" evidence="10">
    <location>
        <begin position="22"/>
        <end position="305"/>
    </location>
</feature>
<evidence type="ECO:0000256" key="3">
    <source>
        <dbReference type="ARBA" id="ARBA00022989"/>
    </source>
</evidence>
<dbReference type="Gene3D" id="1.20.1070.10">
    <property type="entry name" value="Rhodopsin 7-helix transmembrane proteins"/>
    <property type="match status" value="1"/>
</dbReference>
<keyword evidence="5 9" id="KW-0472">Membrane</keyword>
<evidence type="ECO:0000256" key="5">
    <source>
        <dbReference type="ARBA" id="ARBA00023136"/>
    </source>
</evidence>
<feature type="transmembrane region" description="Helical" evidence="9">
    <location>
        <begin position="6"/>
        <end position="30"/>
    </location>
</feature>
<reference evidence="11 12" key="1">
    <citation type="submission" date="2020-06" db="EMBL/GenBank/DDBJ databases">
        <authorList>
            <person name="Li R."/>
            <person name="Bekaert M."/>
        </authorList>
    </citation>
    <scope>NUCLEOTIDE SEQUENCE [LARGE SCALE GENOMIC DNA]</scope>
    <source>
        <strain evidence="12">wild</strain>
    </source>
</reference>
<feature type="transmembrane region" description="Helical" evidence="9">
    <location>
        <begin position="171"/>
        <end position="195"/>
    </location>
</feature>
<organism evidence="11 12">
    <name type="scientific">Mytilus coruscus</name>
    <name type="common">Sea mussel</name>
    <dbReference type="NCBI Taxonomy" id="42192"/>
    <lineage>
        <taxon>Eukaryota</taxon>
        <taxon>Metazoa</taxon>
        <taxon>Spiralia</taxon>
        <taxon>Lophotrochozoa</taxon>
        <taxon>Mollusca</taxon>
        <taxon>Bivalvia</taxon>
        <taxon>Autobranchia</taxon>
        <taxon>Pteriomorphia</taxon>
        <taxon>Mytilida</taxon>
        <taxon>Mytiloidea</taxon>
        <taxon>Mytilidae</taxon>
        <taxon>Mytilinae</taxon>
        <taxon>Mytilus</taxon>
    </lineage>
</organism>
<evidence type="ECO:0000256" key="7">
    <source>
        <dbReference type="ARBA" id="ARBA00023224"/>
    </source>
</evidence>
<evidence type="ECO:0000313" key="12">
    <source>
        <dbReference type="Proteomes" id="UP000507470"/>
    </source>
</evidence>
<evidence type="ECO:0000313" key="11">
    <source>
        <dbReference type="EMBL" id="CAC5380236.1"/>
    </source>
</evidence>
<evidence type="ECO:0000256" key="8">
    <source>
        <dbReference type="RuleBase" id="RU000688"/>
    </source>
</evidence>
<evidence type="ECO:0000256" key="6">
    <source>
        <dbReference type="ARBA" id="ARBA00023170"/>
    </source>
</evidence>
<evidence type="ECO:0000259" key="10">
    <source>
        <dbReference type="PROSITE" id="PS50262"/>
    </source>
</evidence>
<sequence length="324" mass="36744">MIQQRIPVVIFVALLVIVGIIGNLHVLILFRNISDKNSTYPLFVKILAVVDLVTCLVHMPLEIVDLMAPYSWFITKGCRVFRYNQIVLLTISIAVLVLIAVERYNRICRPLTPQMTTSKAKWISSYAIIASIIFSIPMLMLNGNHMIQFDNNVTGVDCFISDKYRDSPFLLATYAMLCFGFVMSAAIIIIAYALIIRTILKRRNSVMRFDSDRITSSTVSSEMKSNSSLRLSNIPSSFKGSMKSTKTLLIISLLFVIVFLPFVILTAYISSKPSFKTNMSDHEQILYHFGIRLILINNVANPFIYGFTDNRFKRNLKILYGSCC</sequence>
<dbReference type="OrthoDB" id="6088892at2759"/>
<dbReference type="EMBL" id="CACVKT020002854">
    <property type="protein sequence ID" value="CAC5380236.1"/>
    <property type="molecule type" value="Genomic_DNA"/>
</dbReference>
<dbReference type="AlphaFoldDB" id="A0A6J8B9L8"/>
<accession>A0A6J8B9L8</accession>
<keyword evidence="12" id="KW-1185">Reference proteome</keyword>
<proteinExistence type="inferred from homology"/>
<keyword evidence="2 8" id="KW-0812">Transmembrane</keyword>
<evidence type="ECO:0000256" key="4">
    <source>
        <dbReference type="ARBA" id="ARBA00023040"/>
    </source>
</evidence>
<feature type="transmembrane region" description="Helical" evidence="9">
    <location>
        <begin position="122"/>
        <end position="141"/>
    </location>
</feature>
<feature type="transmembrane region" description="Helical" evidence="9">
    <location>
        <begin position="42"/>
        <end position="61"/>
    </location>
</feature>
<evidence type="ECO:0000256" key="2">
    <source>
        <dbReference type="ARBA" id="ARBA00022692"/>
    </source>
</evidence>
<dbReference type="GO" id="GO:0005886">
    <property type="term" value="C:plasma membrane"/>
    <property type="evidence" value="ECO:0007669"/>
    <property type="project" value="TreeGrafter"/>
</dbReference>
<dbReference type="PRINTS" id="PR00237">
    <property type="entry name" value="GPCRRHODOPSN"/>
</dbReference>
<feature type="transmembrane region" description="Helical" evidence="9">
    <location>
        <begin position="248"/>
        <end position="269"/>
    </location>
</feature>
<evidence type="ECO:0000256" key="1">
    <source>
        <dbReference type="ARBA" id="ARBA00004141"/>
    </source>
</evidence>
<dbReference type="SUPFAM" id="SSF81321">
    <property type="entry name" value="Family A G protein-coupled receptor-like"/>
    <property type="match status" value="1"/>
</dbReference>
<dbReference type="GO" id="GO:0004930">
    <property type="term" value="F:G protein-coupled receptor activity"/>
    <property type="evidence" value="ECO:0007669"/>
    <property type="project" value="UniProtKB-KW"/>
</dbReference>
<dbReference type="Proteomes" id="UP000507470">
    <property type="component" value="Unassembled WGS sequence"/>
</dbReference>
<feature type="transmembrane region" description="Helical" evidence="9">
    <location>
        <begin position="289"/>
        <end position="308"/>
    </location>
</feature>
<dbReference type="PANTHER" id="PTHR24243">
    <property type="entry name" value="G-PROTEIN COUPLED RECEPTOR"/>
    <property type="match status" value="1"/>
</dbReference>
<dbReference type="Pfam" id="PF00001">
    <property type="entry name" value="7tm_1"/>
    <property type="match status" value="1"/>
</dbReference>
<evidence type="ECO:0000256" key="9">
    <source>
        <dbReference type="SAM" id="Phobius"/>
    </source>
</evidence>
<dbReference type="CDD" id="cd00637">
    <property type="entry name" value="7tm_classA_rhodopsin-like"/>
    <property type="match status" value="1"/>
</dbReference>